<name>A0A0K2QJ18_9CAUD</name>
<keyword evidence="2" id="KW-1185">Reference proteome</keyword>
<dbReference type="KEGG" id="vg:26798956"/>
<dbReference type="RefSeq" id="YP_009226491.1">
    <property type="nucleotide sequence ID" value="NC_029106.1"/>
</dbReference>
<accession>A0A0K2QJ18</accession>
<dbReference type="Proteomes" id="UP000201646">
    <property type="component" value="Segment"/>
</dbReference>
<dbReference type="EMBL" id="KT321316">
    <property type="protein sequence ID" value="ALE20594.1"/>
    <property type="molecule type" value="Genomic_DNA"/>
</dbReference>
<proteinExistence type="predicted"/>
<reference evidence="1" key="1">
    <citation type="submission" date="2015-09" db="EMBL/GenBank/DDBJ databases">
        <authorList>
            <person name="Zhao X."/>
        </authorList>
    </citation>
    <scope>NUCLEOTIDE SEQUENCE</scope>
</reference>
<dbReference type="GeneID" id="26798956"/>
<evidence type="ECO:0000313" key="1">
    <source>
        <dbReference type="EMBL" id="ALE20594.1"/>
    </source>
</evidence>
<protein>
    <submittedName>
        <fullName evidence="1">Uncharacterized protein</fullName>
    </submittedName>
</protein>
<sequence>MTRNDAYKHARKVWRARAKRGRVGFGHCWQTIAWGLAAAGHNASDIALVRVWLKAFYSGRRLPDVADLIRAEKIR</sequence>
<organism evidence="1 2">
    <name type="scientific">Achromobacter phage phiAxp-2</name>
    <dbReference type="NCBI Taxonomy" id="1664246"/>
    <lineage>
        <taxon>Viruses</taxon>
        <taxon>Duplodnaviria</taxon>
        <taxon>Heunggongvirae</taxon>
        <taxon>Uroviricota</taxon>
        <taxon>Caudoviricetes</taxon>
        <taxon>Casjensviridae</taxon>
        <taxon>Fengtaivirus</taxon>
        <taxon>Fengtaivirus Axp2</taxon>
    </lineage>
</organism>
<gene>
    <name evidence="1" type="ORF">ADP64_000073</name>
</gene>
<evidence type="ECO:0000313" key="2">
    <source>
        <dbReference type="Proteomes" id="UP000201646"/>
    </source>
</evidence>